<keyword evidence="3" id="KW-1185">Reference proteome</keyword>
<name>A0A2L1IX28_9CAUD</name>
<sequence length="89" mass="10497">MWISRKKLGDLLQAQYERDTYKAKLEREQEDRQHLLEELRDALGFIQNQSLLGAKFVKGDFEVIERNGTRQLRISTDAINFKLNTKEEA</sequence>
<dbReference type="EMBL" id="MG757156">
    <property type="protein sequence ID" value="AVD99712.1"/>
    <property type="molecule type" value="Genomic_DNA"/>
</dbReference>
<evidence type="ECO:0000313" key="3">
    <source>
        <dbReference type="Proteomes" id="UP000240246"/>
    </source>
</evidence>
<protein>
    <submittedName>
        <fullName evidence="2">Uncharacterized protein</fullName>
    </submittedName>
</protein>
<dbReference type="Proteomes" id="UP000240246">
    <property type="component" value="Segment"/>
</dbReference>
<proteinExistence type="predicted"/>
<organism evidence="2 3">
    <name type="scientific">Mycobacterium phage Cuke</name>
    <dbReference type="NCBI Taxonomy" id="2079417"/>
    <lineage>
        <taxon>Viruses</taxon>
        <taxon>Duplodnaviria</taxon>
        <taxon>Heunggongvirae</taxon>
        <taxon>Uroviricota</taxon>
        <taxon>Caudoviricetes</taxon>
        <taxon>Cukevirus</taxon>
        <taxon>Cukevirus cuke</taxon>
    </lineage>
</organism>
<reference evidence="3" key="1">
    <citation type="submission" date="2018-01" db="EMBL/GenBank/DDBJ databases">
        <authorList>
            <person name="Gaut B.S."/>
            <person name="Morton B.R."/>
            <person name="Clegg M.T."/>
            <person name="Duvall M.R."/>
        </authorList>
    </citation>
    <scope>NUCLEOTIDE SEQUENCE [LARGE SCALE GENOMIC DNA]</scope>
</reference>
<evidence type="ECO:0000256" key="1">
    <source>
        <dbReference type="SAM" id="Coils"/>
    </source>
</evidence>
<feature type="coiled-coil region" evidence="1">
    <location>
        <begin position="11"/>
        <end position="42"/>
    </location>
</feature>
<evidence type="ECO:0000313" key="2">
    <source>
        <dbReference type="EMBL" id="AVD99712.1"/>
    </source>
</evidence>
<keyword evidence="1" id="KW-0175">Coiled coil</keyword>
<gene>
    <name evidence="2" type="ORF">SEA_CUKE_96</name>
</gene>
<accession>A0A2L1IX28</accession>